<keyword evidence="5" id="KW-0560">Oxidoreductase</keyword>
<evidence type="ECO:0000256" key="1">
    <source>
        <dbReference type="ARBA" id="ARBA00001974"/>
    </source>
</evidence>
<dbReference type="InterPro" id="IPR037069">
    <property type="entry name" value="AcylCoA_DH/ox_N_sf"/>
</dbReference>
<protein>
    <recommendedName>
        <fullName evidence="6">Acyl-CoA dehydrogenase/oxidase N-terminal domain-containing protein</fullName>
    </recommendedName>
</protein>
<dbReference type="PANTHER" id="PTHR43884:SF12">
    <property type="entry name" value="ISOVALERYL-COA DEHYDROGENASE, MITOCHONDRIAL-RELATED"/>
    <property type="match status" value="1"/>
</dbReference>
<gene>
    <name evidence="7" type="ORF">METZ01_LOCUS514261</name>
</gene>
<dbReference type="GO" id="GO:0050660">
    <property type="term" value="F:flavin adenine dinucleotide binding"/>
    <property type="evidence" value="ECO:0007669"/>
    <property type="project" value="InterPro"/>
</dbReference>
<organism evidence="7">
    <name type="scientific">marine metagenome</name>
    <dbReference type="NCBI Taxonomy" id="408172"/>
    <lineage>
        <taxon>unclassified sequences</taxon>
        <taxon>metagenomes</taxon>
        <taxon>ecological metagenomes</taxon>
    </lineage>
</organism>
<keyword evidence="4" id="KW-0274">FAD</keyword>
<feature type="non-terminal residue" evidence="7">
    <location>
        <position position="171"/>
    </location>
</feature>
<dbReference type="SUPFAM" id="SSF56645">
    <property type="entry name" value="Acyl-CoA dehydrogenase NM domain-like"/>
    <property type="match status" value="1"/>
</dbReference>
<dbReference type="PANTHER" id="PTHR43884">
    <property type="entry name" value="ACYL-COA DEHYDROGENASE"/>
    <property type="match status" value="1"/>
</dbReference>
<comment type="similarity">
    <text evidence="2">Belongs to the acyl-CoA dehydrogenase family.</text>
</comment>
<keyword evidence="3" id="KW-0285">Flavoprotein</keyword>
<comment type="cofactor">
    <cofactor evidence="1">
        <name>FAD</name>
        <dbReference type="ChEBI" id="CHEBI:57692"/>
    </cofactor>
</comment>
<evidence type="ECO:0000313" key="7">
    <source>
        <dbReference type="EMBL" id="SVE61407.1"/>
    </source>
</evidence>
<accession>A0A383EX04</accession>
<evidence type="ECO:0000256" key="5">
    <source>
        <dbReference type="ARBA" id="ARBA00023002"/>
    </source>
</evidence>
<dbReference type="GO" id="GO:0003995">
    <property type="term" value="F:acyl-CoA dehydrogenase activity"/>
    <property type="evidence" value="ECO:0007669"/>
    <property type="project" value="TreeGrafter"/>
</dbReference>
<reference evidence="7" key="1">
    <citation type="submission" date="2018-05" db="EMBL/GenBank/DDBJ databases">
        <authorList>
            <person name="Lanie J.A."/>
            <person name="Ng W.-L."/>
            <person name="Kazmierczak K.M."/>
            <person name="Andrzejewski T.M."/>
            <person name="Davidsen T.M."/>
            <person name="Wayne K.J."/>
            <person name="Tettelin H."/>
            <person name="Glass J.I."/>
            <person name="Rusch D."/>
            <person name="Podicherti R."/>
            <person name="Tsui H.-C.T."/>
            <person name="Winkler M.E."/>
        </authorList>
    </citation>
    <scope>NUCLEOTIDE SEQUENCE</scope>
</reference>
<dbReference type="AlphaFoldDB" id="A0A383EX04"/>
<evidence type="ECO:0000256" key="2">
    <source>
        <dbReference type="ARBA" id="ARBA00009347"/>
    </source>
</evidence>
<dbReference type="EMBL" id="UINC01229622">
    <property type="protein sequence ID" value="SVE61407.1"/>
    <property type="molecule type" value="Genomic_DNA"/>
</dbReference>
<dbReference type="InterPro" id="IPR013786">
    <property type="entry name" value="AcylCoA_DH/ox_N"/>
</dbReference>
<dbReference type="InterPro" id="IPR009100">
    <property type="entry name" value="AcylCoA_DH/oxidase_NM_dom_sf"/>
</dbReference>
<sequence>MTQVGTLEKEEPLNESNLINSLSIDYSKIKGRGGAFLITPIDKGDVFSREQFTEEHKMFEQTAKEFAKNRILPAKDDLNVLNKELSLEIFREMGELGFLGVDVEEKYGGLALDKTTSCIIVDALSAGRNASIPVTMSAHTGIAMLPIAWYGNDDQKKKYLSKLASGEWMGC</sequence>
<name>A0A383EX04_9ZZZZ</name>
<evidence type="ECO:0000256" key="4">
    <source>
        <dbReference type="ARBA" id="ARBA00022827"/>
    </source>
</evidence>
<feature type="domain" description="Acyl-CoA dehydrogenase/oxidase N-terminal" evidence="6">
    <location>
        <begin position="53"/>
        <end position="167"/>
    </location>
</feature>
<evidence type="ECO:0000256" key="3">
    <source>
        <dbReference type="ARBA" id="ARBA00022630"/>
    </source>
</evidence>
<evidence type="ECO:0000259" key="6">
    <source>
        <dbReference type="Pfam" id="PF02771"/>
    </source>
</evidence>
<dbReference type="FunFam" id="1.10.540.10:FF:000001">
    <property type="entry name" value="Very long-chain-specific acyl-CoA dehydrogenase, mitochondrial"/>
    <property type="match status" value="1"/>
</dbReference>
<dbReference type="Pfam" id="PF02771">
    <property type="entry name" value="Acyl-CoA_dh_N"/>
    <property type="match status" value="1"/>
</dbReference>
<dbReference type="Gene3D" id="1.10.540.10">
    <property type="entry name" value="Acyl-CoA dehydrogenase/oxidase, N-terminal domain"/>
    <property type="match status" value="1"/>
</dbReference>
<proteinExistence type="inferred from homology"/>